<dbReference type="Proteomes" id="UP000647587">
    <property type="component" value="Unassembled WGS sequence"/>
</dbReference>
<dbReference type="RefSeq" id="WP_189010324.1">
    <property type="nucleotide sequence ID" value="NZ_BMPP01000014.1"/>
</dbReference>
<name>A0ABQ2F230_9DEIO</name>
<dbReference type="EMBL" id="BMPP01000014">
    <property type="protein sequence ID" value="GGK34399.1"/>
    <property type="molecule type" value="Genomic_DNA"/>
</dbReference>
<evidence type="ECO:0000313" key="1">
    <source>
        <dbReference type="EMBL" id="GGK34399.1"/>
    </source>
</evidence>
<comment type="caution">
    <text evidence="1">The sequence shown here is derived from an EMBL/GenBank/DDBJ whole genome shotgun (WGS) entry which is preliminary data.</text>
</comment>
<organism evidence="1 2">
    <name type="scientific">Deinococcus malanensis</name>
    <dbReference type="NCBI Taxonomy" id="1706855"/>
    <lineage>
        <taxon>Bacteria</taxon>
        <taxon>Thermotogati</taxon>
        <taxon>Deinococcota</taxon>
        <taxon>Deinococci</taxon>
        <taxon>Deinococcales</taxon>
        <taxon>Deinococcaceae</taxon>
        <taxon>Deinococcus</taxon>
    </lineage>
</organism>
<keyword evidence="2" id="KW-1185">Reference proteome</keyword>
<evidence type="ECO:0008006" key="3">
    <source>
        <dbReference type="Google" id="ProtNLM"/>
    </source>
</evidence>
<accession>A0ABQ2F230</accession>
<reference evidence="2" key="1">
    <citation type="journal article" date="2019" name="Int. J. Syst. Evol. Microbiol.">
        <title>The Global Catalogue of Microorganisms (GCM) 10K type strain sequencing project: providing services to taxonomists for standard genome sequencing and annotation.</title>
        <authorList>
            <consortium name="The Broad Institute Genomics Platform"/>
            <consortium name="The Broad Institute Genome Sequencing Center for Infectious Disease"/>
            <person name="Wu L."/>
            <person name="Ma J."/>
        </authorList>
    </citation>
    <scope>NUCLEOTIDE SEQUENCE [LARGE SCALE GENOMIC DNA]</scope>
    <source>
        <strain evidence="2">JCM 30331</strain>
    </source>
</reference>
<sequence length="139" mass="14739">MPDVTHDDFILLPSCGTGERHGGRRAGAGRKARHGERGIQVTATVRPVDARRVDAEAHALGLTRAEVVALAVRQCTQSRNSEAAPVLSVSLAPRDLERLTAVAARMRLSCADAVTVMVGTWLDEVTGCHGPQEPDDGPP</sequence>
<gene>
    <name evidence="1" type="ORF">GCM10008955_30500</name>
</gene>
<evidence type="ECO:0000313" key="2">
    <source>
        <dbReference type="Proteomes" id="UP000647587"/>
    </source>
</evidence>
<protein>
    <recommendedName>
        <fullName evidence="3">Ribbon-helix-helix protein CopG domain-containing protein</fullName>
    </recommendedName>
</protein>
<proteinExistence type="predicted"/>